<keyword evidence="2" id="KW-1185">Reference proteome</keyword>
<gene>
    <name evidence="1" type="ORF">BEN47_03240</name>
</gene>
<comment type="caution">
    <text evidence="1">The sequence shown here is derived from an EMBL/GenBank/DDBJ whole genome shotgun (WGS) entry which is preliminary data.</text>
</comment>
<evidence type="ECO:0000313" key="1">
    <source>
        <dbReference type="EMBL" id="OGX84389.1"/>
    </source>
</evidence>
<name>A0A1G1T0I3_9BACT</name>
<dbReference type="EMBL" id="MDZB01000120">
    <property type="protein sequence ID" value="OGX84389.1"/>
    <property type="molecule type" value="Genomic_DNA"/>
</dbReference>
<protein>
    <submittedName>
        <fullName evidence="1">Phenylacetic acid degradation b</fullName>
    </submittedName>
</protein>
<proteinExistence type="predicted"/>
<dbReference type="OrthoDB" id="8593533at2"/>
<dbReference type="STRING" id="1908237.BEN47_03240"/>
<dbReference type="RefSeq" id="WP_070728939.1">
    <property type="nucleotide sequence ID" value="NZ_MDZB01000120.1"/>
</dbReference>
<accession>A0A1G1T0I3</accession>
<dbReference type="Gene3D" id="3.10.20.520">
    <property type="entry name" value="Phenylacetic acid degradation B"/>
    <property type="match status" value="2"/>
</dbReference>
<dbReference type="Proteomes" id="UP000176294">
    <property type="component" value="Unassembled WGS sequence"/>
</dbReference>
<dbReference type="InterPro" id="IPR009359">
    <property type="entry name" value="PaaB"/>
</dbReference>
<dbReference type="Pfam" id="PF06243">
    <property type="entry name" value="PaaB"/>
    <property type="match status" value="2"/>
</dbReference>
<dbReference type="InterPro" id="IPR038693">
    <property type="entry name" value="PaaB_sf"/>
</dbReference>
<evidence type="ECO:0000313" key="2">
    <source>
        <dbReference type="Proteomes" id="UP000176294"/>
    </source>
</evidence>
<dbReference type="AlphaFoldDB" id="A0A1G1T0I3"/>
<sequence length="231" mass="25506">MIHSHDPRMNRLGLPDAPATAAAKGALDQFGTYEAFHQKKEGAPFVYVGPVHAPEADVAFLFAKEQYSRRFACTGLWVVPTAAITVTDYVGDQEWAYDSLPLLTNQQAAATATADPRFGDDTAAEEAAYAAGEEDYDIFHLKKRGKAHQHVGKVRANSPAQALQVAKAVFGDQRPVVNVWAARSADFLRSDDEDRDIWTTTPDKKYRDAISYKVQDRIERFKAETGTSQAD</sequence>
<reference evidence="1 2" key="1">
    <citation type="submission" date="2016-08" db="EMBL/GenBank/DDBJ databases">
        <title>Hymenobacter coccineus sp. nov., Hymenobacter lapidarius sp. nov. and Hymenobacter glacialis sp. nov., isolated from Antarctic soil.</title>
        <authorList>
            <person name="Sedlacek I."/>
            <person name="Kralova S."/>
            <person name="Kyrova K."/>
            <person name="Maslanova I."/>
            <person name="Stankova E."/>
            <person name="Vrbovska V."/>
            <person name="Nemec M."/>
            <person name="Bartak M."/>
            <person name="Svec P."/>
            <person name="Busse H.-J."/>
            <person name="Pantucek R."/>
        </authorList>
    </citation>
    <scope>NUCLEOTIDE SEQUENCE [LARGE SCALE GENOMIC DNA]</scope>
    <source>
        <strain evidence="1 2">CCM 8643</strain>
    </source>
</reference>
<organism evidence="1 2">
    <name type="scientific">Hymenobacter lapidarius</name>
    <dbReference type="NCBI Taxonomy" id="1908237"/>
    <lineage>
        <taxon>Bacteria</taxon>
        <taxon>Pseudomonadati</taxon>
        <taxon>Bacteroidota</taxon>
        <taxon>Cytophagia</taxon>
        <taxon>Cytophagales</taxon>
        <taxon>Hymenobacteraceae</taxon>
        <taxon>Hymenobacter</taxon>
    </lineage>
</organism>